<feature type="domain" description="Thioredoxin" evidence="8">
    <location>
        <begin position="1"/>
        <end position="113"/>
    </location>
</feature>
<accession>A0A9Q0F559</accession>
<dbReference type="FunFam" id="3.40.30.10:FF:000104">
    <property type="entry name" value="Thioredoxin"/>
    <property type="match status" value="1"/>
</dbReference>
<dbReference type="Proteomes" id="UP001141552">
    <property type="component" value="Unassembled WGS sequence"/>
</dbReference>
<keyword evidence="6" id="KW-0676">Redox-active center</keyword>
<dbReference type="InterPro" id="IPR036249">
    <property type="entry name" value="Thioredoxin-like_sf"/>
</dbReference>
<dbReference type="Gene3D" id="3.40.30.10">
    <property type="entry name" value="Glutaredoxin"/>
    <property type="match status" value="2"/>
</dbReference>
<name>A0A9Q0F559_9ROSI</name>
<dbReference type="PROSITE" id="PS00194">
    <property type="entry name" value="THIOREDOXIN_1"/>
    <property type="match status" value="1"/>
</dbReference>
<keyword evidence="2" id="KW-0813">Transport</keyword>
<evidence type="ECO:0000256" key="7">
    <source>
        <dbReference type="ARBA" id="ARBA00038353"/>
    </source>
</evidence>
<dbReference type="OrthoDB" id="10263751at2759"/>
<reference evidence="9" key="2">
    <citation type="journal article" date="2023" name="Plants (Basel)">
        <title>Annotation of the Turnera subulata (Passifloraceae) Draft Genome Reveals the S-Locus Evolved after the Divergence of Turneroideae from Passifloroideae in a Stepwise Manner.</title>
        <authorList>
            <person name="Henning P.M."/>
            <person name="Roalson E.H."/>
            <person name="Mir W."/>
            <person name="McCubbin A.G."/>
            <person name="Shore J.S."/>
        </authorList>
    </citation>
    <scope>NUCLEOTIDE SEQUENCE</scope>
    <source>
        <strain evidence="9">F60SS</strain>
    </source>
</reference>
<comment type="subcellular location">
    <subcellularLocation>
        <location evidence="1">Cytoplasm</location>
    </subcellularLocation>
</comment>
<dbReference type="PANTHER" id="PTHR10438">
    <property type="entry name" value="THIOREDOXIN"/>
    <property type="match status" value="1"/>
</dbReference>
<sequence>MAEEGQVIACHTVEVWKEQLEKEKESKKLIVVDFTASWCPPCRFIAPILAEFAKKMPHVTFLKVDVDELTTVAEEWEVEAMPTFIFLKEGKLVDKVIGAKKEELQQTIEKHAILAANMMNSIDASHEVLHEDLDCDLQFQPLNQLKHQSLNFINQDLRTHSYQFNFSYSAEKMVKKGRVISCHTVKEWNVQLEKGKESKILIVVDFFATWCWPCKEIAPALEKLAKGMPHVTFLKLDVDELKSVADEWEVRAMPTFLCFKDGRVVEKIVGANKEKLQEMILKHATEEE</sequence>
<organism evidence="9 10">
    <name type="scientific">Turnera subulata</name>
    <dbReference type="NCBI Taxonomy" id="218843"/>
    <lineage>
        <taxon>Eukaryota</taxon>
        <taxon>Viridiplantae</taxon>
        <taxon>Streptophyta</taxon>
        <taxon>Embryophyta</taxon>
        <taxon>Tracheophyta</taxon>
        <taxon>Spermatophyta</taxon>
        <taxon>Magnoliopsida</taxon>
        <taxon>eudicotyledons</taxon>
        <taxon>Gunneridae</taxon>
        <taxon>Pentapetalae</taxon>
        <taxon>rosids</taxon>
        <taxon>fabids</taxon>
        <taxon>Malpighiales</taxon>
        <taxon>Passifloraceae</taxon>
        <taxon>Turnera</taxon>
    </lineage>
</organism>
<comment type="similarity">
    <text evidence="7">Belongs to the thioredoxin family. Plant H-type subfamily.</text>
</comment>
<evidence type="ECO:0000256" key="4">
    <source>
        <dbReference type="ARBA" id="ARBA00022982"/>
    </source>
</evidence>
<evidence type="ECO:0000256" key="5">
    <source>
        <dbReference type="ARBA" id="ARBA00023157"/>
    </source>
</evidence>
<dbReference type="PRINTS" id="PR00421">
    <property type="entry name" value="THIOREDOXIN"/>
</dbReference>
<dbReference type="AlphaFoldDB" id="A0A9Q0F559"/>
<feature type="domain" description="Thioredoxin" evidence="8">
    <location>
        <begin position="157"/>
        <end position="285"/>
    </location>
</feature>
<keyword evidence="3" id="KW-0963">Cytoplasm</keyword>
<dbReference type="Pfam" id="PF00085">
    <property type="entry name" value="Thioredoxin"/>
    <property type="match status" value="2"/>
</dbReference>
<gene>
    <name evidence="9" type="ORF">Tsubulata_030314</name>
</gene>
<dbReference type="InterPro" id="IPR050620">
    <property type="entry name" value="Thioredoxin_H-type-like"/>
</dbReference>
<dbReference type="InterPro" id="IPR013766">
    <property type="entry name" value="Thioredoxin_domain"/>
</dbReference>
<evidence type="ECO:0000256" key="6">
    <source>
        <dbReference type="ARBA" id="ARBA00023284"/>
    </source>
</evidence>
<reference evidence="9" key="1">
    <citation type="submission" date="2022-02" db="EMBL/GenBank/DDBJ databases">
        <authorList>
            <person name="Henning P.M."/>
            <person name="McCubbin A.G."/>
            <person name="Shore J.S."/>
        </authorList>
    </citation>
    <scope>NUCLEOTIDE SEQUENCE</scope>
    <source>
        <strain evidence="9">F60SS</strain>
        <tissue evidence="9">Leaves</tissue>
    </source>
</reference>
<dbReference type="PANTHER" id="PTHR10438:SF453">
    <property type="entry name" value="THIOREDOXIN H4-RELATED"/>
    <property type="match status" value="1"/>
</dbReference>
<comment type="caution">
    <text evidence="9">The sequence shown here is derived from an EMBL/GenBank/DDBJ whole genome shotgun (WGS) entry which is preliminary data.</text>
</comment>
<dbReference type="EMBL" id="JAKUCV010007334">
    <property type="protein sequence ID" value="KAJ4823866.1"/>
    <property type="molecule type" value="Genomic_DNA"/>
</dbReference>
<dbReference type="CDD" id="cd02947">
    <property type="entry name" value="TRX_family"/>
    <property type="match status" value="2"/>
</dbReference>
<evidence type="ECO:0000313" key="10">
    <source>
        <dbReference type="Proteomes" id="UP001141552"/>
    </source>
</evidence>
<dbReference type="InterPro" id="IPR017937">
    <property type="entry name" value="Thioredoxin_CS"/>
</dbReference>
<dbReference type="PROSITE" id="PS51352">
    <property type="entry name" value="THIOREDOXIN_2"/>
    <property type="match status" value="2"/>
</dbReference>
<keyword evidence="5" id="KW-1015">Disulfide bond</keyword>
<dbReference type="GO" id="GO:0005737">
    <property type="term" value="C:cytoplasm"/>
    <property type="evidence" value="ECO:0007669"/>
    <property type="project" value="UniProtKB-SubCell"/>
</dbReference>
<keyword evidence="4" id="KW-0249">Electron transport</keyword>
<protein>
    <recommendedName>
        <fullName evidence="8">Thioredoxin domain-containing protein</fullName>
    </recommendedName>
</protein>
<proteinExistence type="inferred from homology"/>
<evidence type="ECO:0000313" key="9">
    <source>
        <dbReference type="EMBL" id="KAJ4823866.1"/>
    </source>
</evidence>
<evidence type="ECO:0000259" key="8">
    <source>
        <dbReference type="PROSITE" id="PS51352"/>
    </source>
</evidence>
<evidence type="ECO:0000256" key="1">
    <source>
        <dbReference type="ARBA" id="ARBA00004496"/>
    </source>
</evidence>
<dbReference type="SUPFAM" id="SSF52833">
    <property type="entry name" value="Thioredoxin-like"/>
    <property type="match status" value="2"/>
</dbReference>
<keyword evidence="10" id="KW-1185">Reference proteome</keyword>
<dbReference type="GO" id="GO:0016671">
    <property type="term" value="F:oxidoreductase activity, acting on a sulfur group of donors, disulfide as acceptor"/>
    <property type="evidence" value="ECO:0007669"/>
    <property type="project" value="UniProtKB-ARBA"/>
</dbReference>
<evidence type="ECO:0000256" key="3">
    <source>
        <dbReference type="ARBA" id="ARBA00022490"/>
    </source>
</evidence>
<dbReference type="FunFam" id="3.40.30.10:FF:000245">
    <property type="entry name" value="Thioredoxin"/>
    <property type="match status" value="1"/>
</dbReference>
<evidence type="ECO:0000256" key="2">
    <source>
        <dbReference type="ARBA" id="ARBA00022448"/>
    </source>
</evidence>